<accession>A0A177EW65</accession>
<keyword evidence="3" id="KW-1185">Reference proteome</keyword>
<comment type="caution">
    <text evidence="2">The sequence shown here is derived from an EMBL/GenBank/DDBJ whole genome shotgun (WGS) entry which is preliminary data.</text>
</comment>
<sequence>MALNKKRSERQLELAPYETLVSDIVQGGALTFFFSPYPFRPHLVPQLLFSRNSKLIYRCGGEEADLGPVSVPANTTLIIVTSAKVLWFEAGQSGELDYGPRYRSEFRTIRYFTTLVFHGTLEQAYNLFDDYYCKINNLPSRWTRNKVPAALVEAIQREERESVQQRTGADANTIKITVEQPHMRASTLPAKKISRAELTKGLDDPKDPIRRDPSDDGEAHSSTTARSSQQHSKSDSMVAMDKLIEDAYTSWLELGSDDDGLTQVPTPGSTLGSGEKGEDELLVGSKVTPLATFVLHRPLPSEEKAPSPRRRFAEWCRRGFKKLVRAEG</sequence>
<dbReference type="EMBL" id="LVKK01000095">
    <property type="protein sequence ID" value="OAG36283.1"/>
    <property type="molecule type" value="Genomic_DNA"/>
</dbReference>
<proteinExistence type="predicted"/>
<feature type="region of interest" description="Disordered" evidence="1">
    <location>
        <begin position="159"/>
        <end position="236"/>
    </location>
</feature>
<evidence type="ECO:0000313" key="2">
    <source>
        <dbReference type="EMBL" id="OAG36283.1"/>
    </source>
</evidence>
<name>A0A177EW65_9EURO</name>
<feature type="compositionally biased region" description="Polar residues" evidence="1">
    <location>
        <begin position="220"/>
        <end position="231"/>
    </location>
</feature>
<feature type="region of interest" description="Disordered" evidence="1">
    <location>
        <begin position="256"/>
        <end position="283"/>
    </location>
</feature>
<dbReference type="Proteomes" id="UP000077002">
    <property type="component" value="Unassembled WGS sequence"/>
</dbReference>
<evidence type="ECO:0000313" key="3">
    <source>
        <dbReference type="Proteomes" id="UP000077002"/>
    </source>
</evidence>
<dbReference type="OrthoDB" id="10667165at2759"/>
<dbReference type="AlphaFoldDB" id="A0A177EW65"/>
<reference evidence="2 3" key="1">
    <citation type="submission" date="2016-03" db="EMBL/GenBank/DDBJ databases">
        <title>Draft genome sequence of the Fonsecaea monophora CBS 269.37.</title>
        <authorList>
            <person name="Bombassaro A."/>
            <person name="Vinicius W.A."/>
            <person name="De Hoog S."/>
            <person name="Sun J."/>
            <person name="Souza E.M."/>
            <person name="Raittz R.T."/>
            <person name="Costa F."/>
            <person name="Leao A.C."/>
            <person name="Tadra-Sfeir M.Z."/>
            <person name="Baura V."/>
            <person name="Balsanelli E."/>
            <person name="Pedrosa F.O."/>
            <person name="Moreno L.F."/>
            <person name="Steffens M.B."/>
            <person name="Xi L."/>
            <person name="Bocca A.L."/>
            <person name="Felipe M.S."/>
            <person name="Teixeira M."/>
            <person name="Telles Filho F.Q."/>
            <person name="Azevedo C.M."/>
            <person name="Gomes R."/>
            <person name="Vicente V.A."/>
        </authorList>
    </citation>
    <scope>NUCLEOTIDE SEQUENCE [LARGE SCALE GENOMIC DNA]</scope>
    <source>
        <strain evidence="2 3">CBS 269.37</strain>
    </source>
</reference>
<feature type="compositionally biased region" description="Basic and acidic residues" evidence="1">
    <location>
        <begin position="194"/>
        <end position="219"/>
    </location>
</feature>
<dbReference type="RefSeq" id="XP_022508235.1">
    <property type="nucleotide sequence ID" value="XM_022659458.1"/>
</dbReference>
<feature type="compositionally biased region" description="Polar residues" evidence="1">
    <location>
        <begin position="263"/>
        <end position="272"/>
    </location>
</feature>
<organism evidence="2 3">
    <name type="scientific">Fonsecaea monophora</name>
    <dbReference type="NCBI Taxonomy" id="254056"/>
    <lineage>
        <taxon>Eukaryota</taxon>
        <taxon>Fungi</taxon>
        <taxon>Dikarya</taxon>
        <taxon>Ascomycota</taxon>
        <taxon>Pezizomycotina</taxon>
        <taxon>Eurotiomycetes</taxon>
        <taxon>Chaetothyriomycetidae</taxon>
        <taxon>Chaetothyriales</taxon>
        <taxon>Herpotrichiellaceae</taxon>
        <taxon>Fonsecaea</taxon>
    </lineage>
</organism>
<dbReference type="GeneID" id="34604658"/>
<protein>
    <submittedName>
        <fullName evidence="2">Uncharacterized protein</fullName>
    </submittedName>
</protein>
<gene>
    <name evidence="2" type="ORF">AYO21_09525</name>
</gene>
<evidence type="ECO:0000256" key="1">
    <source>
        <dbReference type="SAM" id="MobiDB-lite"/>
    </source>
</evidence>